<name>A0ABP0Y172_9ROSI</name>
<accession>A0ABP0Y172</accession>
<organism evidence="1 2">
    <name type="scientific">Citrullus colocynthis</name>
    <name type="common">colocynth</name>
    <dbReference type="NCBI Taxonomy" id="252529"/>
    <lineage>
        <taxon>Eukaryota</taxon>
        <taxon>Viridiplantae</taxon>
        <taxon>Streptophyta</taxon>
        <taxon>Embryophyta</taxon>
        <taxon>Tracheophyta</taxon>
        <taxon>Spermatophyta</taxon>
        <taxon>Magnoliopsida</taxon>
        <taxon>eudicotyledons</taxon>
        <taxon>Gunneridae</taxon>
        <taxon>Pentapetalae</taxon>
        <taxon>rosids</taxon>
        <taxon>fabids</taxon>
        <taxon>Cucurbitales</taxon>
        <taxon>Cucurbitaceae</taxon>
        <taxon>Benincaseae</taxon>
        <taxon>Citrullus</taxon>
    </lineage>
</organism>
<dbReference type="EMBL" id="OZ021736">
    <property type="protein sequence ID" value="CAK9314173.1"/>
    <property type="molecule type" value="Genomic_DNA"/>
</dbReference>
<protein>
    <submittedName>
        <fullName evidence="1">Uncharacterized protein</fullName>
    </submittedName>
</protein>
<sequence>MARFGAIELCFVRFFWVDEHHLVVENDGIGESARGQPEELHLGGTTTNRGGYKLGIQRGGMAAGRVRREKQGLGKGFGGAELGAASGNSISQSSIGISVALWVELGDGIVKPGGGGDGMAVGRRAIFSR</sequence>
<gene>
    <name evidence="1" type="ORF">CITCOLO1_LOCUS5915</name>
</gene>
<evidence type="ECO:0000313" key="2">
    <source>
        <dbReference type="Proteomes" id="UP001642487"/>
    </source>
</evidence>
<reference evidence="1 2" key="1">
    <citation type="submission" date="2024-03" db="EMBL/GenBank/DDBJ databases">
        <authorList>
            <person name="Gkanogiannis A."/>
            <person name="Becerra Lopez-Lavalle L."/>
        </authorList>
    </citation>
    <scope>NUCLEOTIDE SEQUENCE [LARGE SCALE GENOMIC DNA]</scope>
</reference>
<dbReference type="Proteomes" id="UP001642487">
    <property type="component" value="Chromosome 2"/>
</dbReference>
<evidence type="ECO:0000313" key="1">
    <source>
        <dbReference type="EMBL" id="CAK9314173.1"/>
    </source>
</evidence>
<proteinExistence type="predicted"/>
<keyword evidence="2" id="KW-1185">Reference proteome</keyword>